<dbReference type="InterPro" id="IPR027417">
    <property type="entry name" value="P-loop_NTPase"/>
</dbReference>
<dbReference type="SMART" id="SM00487">
    <property type="entry name" value="DEXDc"/>
    <property type="match status" value="1"/>
</dbReference>
<dbReference type="InterPro" id="IPR006935">
    <property type="entry name" value="Helicase/UvrB_N"/>
</dbReference>
<proteinExistence type="predicted"/>
<accession>A0A6J4R5E2</accession>
<name>A0A6J4R5E2_9ACTN</name>
<protein>
    <recommendedName>
        <fullName evidence="2">Helicase ATP-binding domain-containing protein</fullName>
    </recommendedName>
</protein>
<evidence type="ECO:0000256" key="1">
    <source>
        <dbReference type="SAM" id="MobiDB-lite"/>
    </source>
</evidence>
<dbReference type="InterPro" id="IPR014001">
    <property type="entry name" value="Helicase_ATP-bd"/>
</dbReference>
<dbReference type="Pfam" id="PF04851">
    <property type="entry name" value="ResIII"/>
    <property type="match status" value="1"/>
</dbReference>
<dbReference type="SUPFAM" id="SSF52540">
    <property type="entry name" value="P-loop containing nucleoside triphosphate hydrolases"/>
    <property type="match status" value="1"/>
</dbReference>
<feature type="region of interest" description="Disordered" evidence="1">
    <location>
        <begin position="1290"/>
        <end position="1311"/>
    </location>
</feature>
<feature type="domain" description="Helicase ATP-binding" evidence="2">
    <location>
        <begin position="106"/>
        <end position="315"/>
    </location>
</feature>
<organism evidence="3">
    <name type="scientific">uncultured Rubrobacteraceae bacterium</name>
    <dbReference type="NCBI Taxonomy" id="349277"/>
    <lineage>
        <taxon>Bacteria</taxon>
        <taxon>Bacillati</taxon>
        <taxon>Actinomycetota</taxon>
        <taxon>Rubrobacteria</taxon>
        <taxon>Rubrobacterales</taxon>
        <taxon>Rubrobacteraceae</taxon>
        <taxon>environmental samples</taxon>
    </lineage>
</organism>
<reference evidence="3" key="1">
    <citation type="submission" date="2020-02" db="EMBL/GenBank/DDBJ databases">
        <authorList>
            <person name="Meier V. D."/>
        </authorList>
    </citation>
    <scope>NUCLEOTIDE SEQUENCE</scope>
    <source>
        <strain evidence="3">AVDCRST_MAG14</strain>
    </source>
</reference>
<dbReference type="GO" id="GO:0005524">
    <property type="term" value="F:ATP binding"/>
    <property type="evidence" value="ECO:0007669"/>
    <property type="project" value="InterPro"/>
</dbReference>
<dbReference type="EMBL" id="CADCVG010000109">
    <property type="protein sequence ID" value="CAA9461950.1"/>
    <property type="molecule type" value="Genomic_DNA"/>
</dbReference>
<evidence type="ECO:0000313" key="3">
    <source>
        <dbReference type="EMBL" id="CAA9461950.1"/>
    </source>
</evidence>
<dbReference type="GO" id="GO:0003677">
    <property type="term" value="F:DNA binding"/>
    <property type="evidence" value="ECO:0007669"/>
    <property type="project" value="InterPro"/>
</dbReference>
<gene>
    <name evidence="3" type="ORF">AVDCRST_MAG14-2597</name>
</gene>
<dbReference type="GO" id="GO:0016787">
    <property type="term" value="F:hydrolase activity"/>
    <property type="evidence" value="ECO:0007669"/>
    <property type="project" value="InterPro"/>
</dbReference>
<feature type="compositionally biased region" description="Polar residues" evidence="1">
    <location>
        <begin position="1294"/>
        <end position="1311"/>
    </location>
</feature>
<evidence type="ECO:0000259" key="2">
    <source>
        <dbReference type="SMART" id="SM00487"/>
    </source>
</evidence>
<sequence>MAAKKDLNLEGRLVLHSWANDLFGYGSAREMLGDLERADEGFDGEGRSGVFYRLRSRSDRLRVPLDDLERYDDNIRQRLEAINRHRPEPVTLRYFQYVAALYAEVFLDRWSGDRDALAAELNAFAGSMEEPVTFAADELNKLAFWMATGGGKTLLMHLNYRQFLFYAKQPPDNVLLITPNAGLTEQHLDEMRKSGIPCERFSAGESGLGLVENVVRVIEITKLTRNKKGGGESVDVESFEGRSLIFVDEGHKGAGGGKDSNLEKAWRPLRQQLAEKGFTFEYSATFGQAVQASKSEALAEEYGKSILFDYSYRHFYEDGYGKDFRILNLKNQTGEYTDLLLLGNLLSFHEQRRYHAEHRDELKPYRLLPPLWVFVGSSVNKEGGDVLTVARFLQRFLKNEGGWSVDTIEKLLEGDTRLQDGDGRDAFAGRFGYLKGKGETAREVFKGVLREAFHAGAGGTLRVADIKGSEGELGLKVAGAERYFGLIYIGDTSAFKKLLEAGAPEVVVEDDAISGSLFRDVDGADSQVNVLIGAKKFIEGWSSWRVSNMGLLNIGKSEGSQIIQLFGRGVRLKGLDFSLKRSSFVGGPEDHPERIDLLETLNIFAVEANYMVEFRKYLEREGVDPGGYEEIPFPIHREDALIGEGLYVPAVPDGSEFFENSRVVLDEHEDIRVNLDLSIKAESMRMGEGGVSTVAAKAGQGRLIGEPYLSMLDWTRVYLDLLDYKNSRKLHNLIIPPDAPRRIMEKRDPAAYNLIADDSVFEPESFAGFAVLQETVQSILRKYVDRFYGVRQQRWDSENMVLRELTGDHPNFADYAVKIKVSEEALIEEVRALANRANSSHDGDAGSLPNIYFDRHLYQPLLKDRGDEVKVSPPGLEESEEKFIAALRACCRRENGGPDGKKLFLLRNLTRSKGVGFFNTAGFYPDFILWVKDADGSQKVVFVEPHGMRNDDPPPYNEKVDLHLALRDLSDRIARRDGQEVFLDSYVVSATPFHELSSKWGEGWTRERFARRHVLFEDDLDAGIPALVSPRDDLERRISTSYPLPLALGFRPLASIVDPRDLYREQLRIAENVLAFLASISLALLREEDRERAGLDLKKYWSGGISPGDWKEIVGRCSKVFAGYRDVPLAVAIQKLKILSENKGFGRDIYELIKAKNDYKHDRGPSGLEEITSASDEAQERLRRCMEALAFFTDYPLRRVEECNVDRSGDGFLLKCSRYTGDHPDLPWEEVVLHEGLREDELFLELGGGDWLPLYPFIVPMTCPRCKVAETYFIDAWDRKKNTARMKSFERGHTMSNPEVSDSLSGWTTSA</sequence>
<dbReference type="Gene3D" id="3.40.50.300">
    <property type="entry name" value="P-loop containing nucleotide triphosphate hydrolases"/>
    <property type="match status" value="1"/>
</dbReference>